<dbReference type="GO" id="GO:0031593">
    <property type="term" value="F:polyubiquitin modification-dependent protein binding"/>
    <property type="evidence" value="ECO:0007669"/>
    <property type="project" value="TreeGrafter"/>
</dbReference>
<evidence type="ECO:0000313" key="4">
    <source>
        <dbReference type="Proteomes" id="UP001178507"/>
    </source>
</evidence>
<dbReference type="GO" id="GO:0005829">
    <property type="term" value="C:cytosol"/>
    <property type="evidence" value="ECO:0007669"/>
    <property type="project" value="TreeGrafter"/>
</dbReference>
<dbReference type="Gene3D" id="3.10.20.90">
    <property type="entry name" value="Phosphatidylinositol 3-kinase Catalytic Subunit, Chain A, domain 1"/>
    <property type="match status" value="1"/>
</dbReference>
<dbReference type="SUPFAM" id="SSF54236">
    <property type="entry name" value="Ubiquitin-like"/>
    <property type="match status" value="1"/>
</dbReference>
<evidence type="ECO:0000259" key="2">
    <source>
        <dbReference type="PROSITE" id="PS50053"/>
    </source>
</evidence>
<proteinExistence type="predicted"/>
<dbReference type="EMBL" id="CAUJNA010000034">
    <property type="protein sequence ID" value="CAJ1370726.1"/>
    <property type="molecule type" value="Genomic_DNA"/>
</dbReference>
<keyword evidence="4" id="KW-1185">Reference proteome</keyword>
<protein>
    <recommendedName>
        <fullName evidence="2">Ubiquitin-like domain-containing protein</fullName>
    </recommendedName>
</protein>
<feature type="domain" description="Ubiquitin-like" evidence="2">
    <location>
        <begin position="47"/>
        <end position="121"/>
    </location>
</feature>
<sequence>MIVMKVISKGRVLKDEEMLVSVGLNTGDVVHIAKGMTPPAPVSSTGMEVQLKGPGLDTQLEVSSGDTVEQLREKAAKMSGLQVEEIHLLHKGKILKDGLRVDACGVGAGSLLRLARRQPASAAAAAAPAPVEEVSTGAMPMAWGYDAGMEVQQLQAMGLPPAMAEAVAAQARAAAATPAGPMENAEELRARWAREAAGMAQAVRAHLEREGLEADEEVLADISQTLAEARSRGAPVPRAAVFAERAVARAAQRRARQRRMEREASGMDPEIEELGG</sequence>
<reference evidence="3" key="1">
    <citation type="submission" date="2023-08" db="EMBL/GenBank/DDBJ databases">
        <authorList>
            <person name="Chen Y."/>
            <person name="Shah S."/>
            <person name="Dougan E. K."/>
            <person name="Thang M."/>
            <person name="Chan C."/>
        </authorList>
    </citation>
    <scope>NUCLEOTIDE SEQUENCE</scope>
</reference>
<organism evidence="3 4">
    <name type="scientific">Effrenium voratum</name>
    <dbReference type="NCBI Taxonomy" id="2562239"/>
    <lineage>
        <taxon>Eukaryota</taxon>
        <taxon>Sar</taxon>
        <taxon>Alveolata</taxon>
        <taxon>Dinophyceae</taxon>
        <taxon>Suessiales</taxon>
        <taxon>Symbiodiniaceae</taxon>
        <taxon>Effrenium</taxon>
    </lineage>
</organism>
<name>A0AA36MGR1_9DINO</name>
<dbReference type="SMART" id="SM00213">
    <property type="entry name" value="UBQ"/>
    <property type="match status" value="1"/>
</dbReference>
<dbReference type="Pfam" id="PF00240">
    <property type="entry name" value="ubiquitin"/>
    <property type="match status" value="1"/>
</dbReference>
<accession>A0AA36MGR1</accession>
<gene>
    <name evidence="3" type="ORF">EVOR1521_LOCUS1232</name>
</gene>
<dbReference type="InterPro" id="IPR000626">
    <property type="entry name" value="Ubiquitin-like_dom"/>
</dbReference>
<dbReference type="InterPro" id="IPR015496">
    <property type="entry name" value="Ubiquilin"/>
</dbReference>
<dbReference type="AlphaFoldDB" id="A0AA36MGR1"/>
<comment type="caution">
    <text evidence="3">The sequence shown here is derived from an EMBL/GenBank/DDBJ whole genome shotgun (WGS) entry which is preliminary data.</text>
</comment>
<dbReference type="GO" id="GO:0006511">
    <property type="term" value="P:ubiquitin-dependent protein catabolic process"/>
    <property type="evidence" value="ECO:0007669"/>
    <property type="project" value="TreeGrafter"/>
</dbReference>
<evidence type="ECO:0000256" key="1">
    <source>
        <dbReference type="SAM" id="MobiDB-lite"/>
    </source>
</evidence>
<dbReference type="CDD" id="cd17039">
    <property type="entry name" value="Ubl_ubiquitin_like"/>
    <property type="match status" value="1"/>
</dbReference>
<dbReference type="PROSITE" id="PS50053">
    <property type="entry name" value="UBIQUITIN_2"/>
    <property type="match status" value="1"/>
</dbReference>
<feature type="region of interest" description="Disordered" evidence="1">
    <location>
        <begin position="253"/>
        <end position="276"/>
    </location>
</feature>
<evidence type="ECO:0000313" key="3">
    <source>
        <dbReference type="EMBL" id="CAJ1370726.1"/>
    </source>
</evidence>
<dbReference type="InterPro" id="IPR029071">
    <property type="entry name" value="Ubiquitin-like_domsf"/>
</dbReference>
<dbReference type="PANTHER" id="PTHR10677">
    <property type="entry name" value="UBIQUILIN"/>
    <property type="match status" value="1"/>
</dbReference>
<dbReference type="PANTHER" id="PTHR10677:SF3">
    <property type="entry name" value="FI07626P-RELATED"/>
    <property type="match status" value="1"/>
</dbReference>
<dbReference type="Proteomes" id="UP001178507">
    <property type="component" value="Unassembled WGS sequence"/>
</dbReference>